<dbReference type="RefSeq" id="WP_210811590.1">
    <property type="nucleotide sequence ID" value="NZ_JAGQDG010000011.1"/>
</dbReference>
<gene>
    <name evidence="2" type="ORF">KAK11_21250</name>
</gene>
<organism evidence="2 3">
    <name type="scientific">Ideonella paludis</name>
    <dbReference type="NCBI Taxonomy" id="1233411"/>
    <lineage>
        <taxon>Bacteria</taxon>
        <taxon>Pseudomonadati</taxon>
        <taxon>Pseudomonadota</taxon>
        <taxon>Betaproteobacteria</taxon>
        <taxon>Burkholderiales</taxon>
        <taxon>Sphaerotilaceae</taxon>
        <taxon>Ideonella</taxon>
    </lineage>
</organism>
<protein>
    <recommendedName>
        <fullName evidence="1">HTH cro/C1-type domain-containing protein</fullName>
    </recommendedName>
</protein>
<keyword evidence="3" id="KW-1185">Reference proteome</keyword>
<reference evidence="2 3" key="1">
    <citation type="submission" date="2021-04" db="EMBL/GenBank/DDBJ databases">
        <title>The genome sequence of type strain Ideonella paludis KCTC 32238.</title>
        <authorList>
            <person name="Liu Y."/>
        </authorList>
    </citation>
    <scope>NUCLEOTIDE SEQUENCE [LARGE SCALE GENOMIC DNA]</scope>
    <source>
        <strain evidence="2 3">KCTC 32238</strain>
    </source>
</reference>
<dbReference type="SUPFAM" id="SSF47413">
    <property type="entry name" value="lambda repressor-like DNA-binding domains"/>
    <property type="match status" value="1"/>
</dbReference>
<sequence length="319" mass="34801">MTFLAGELVHVELDFVPASALARQRRLSTLEVDRAAALMAFGQFIGNTAMHCGNLGLMVDLEGIRRGRFTLAPVYDRLPMHWRPNAAMGDAPDYAPFDLDQATASSSAARPAREFWLELEAHRSVSTGLKAVANKMAKQPCCGTSDGSPWRHHGLSSSNVHDGGRIGHDVRQADLLLVKESVQDVVREPYWMSPSLCFNVRQNRIFNRGSILIDMNTIQDVSAALRKALQESGKTQQALRESAGLSRQTMVNVMRGSEDYRLSTLLAVADRLGLALVLVPKSSAAGLQASSQAPAVESVVDLARQMLKRTGAREGGERH</sequence>
<name>A0ABS5E365_9BURK</name>
<dbReference type="CDD" id="cd00093">
    <property type="entry name" value="HTH_XRE"/>
    <property type="match status" value="1"/>
</dbReference>
<proteinExistence type="predicted"/>
<comment type="caution">
    <text evidence="2">The sequence shown here is derived from an EMBL/GenBank/DDBJ whole genome shotgun (WGS) entry which is preliminary data.</text>
</comment>
<dbReference type="InterPro" id="IPR001387">
    <property type="entry name" value="Cro/C1-type_HTH"/>
</dbReference>
<evidence type="ECO:0000259" key="1">
    <source>
        <dbReference type="PROSITE" id="PS50943"/>
    </source>
</evidence>
<dbReference type="Proteomes" id="UP000672097">
    <property type="component" value="Unassembled WGS sequence"/>
</dbReference>
<dbReference type="Gene3D" id="1.10.260.40">
    <property type="entry name" value="lambda repressor-like DNA-binding domains"/>
    <property type="match status" value="1"/>
</dbReference>
<dbReference type="PROSITE" id="PS50943">
    <property type="entry name" value="HTH_CROC1"/>
    <property type="match status" value="1"/>
</dbReference>
<evidence type="ECO:0000313" key="3">
    <source>
        <dbReference type="Proteomes" id="UP000672097"/>
    </source>
</evidence>
<dbReference type="InterPro" id="IPR010982">
    <property type="entry name" value="Lambda_DNA-bd_dom_sf"/>
</dbReference>
<dbReference type="EMBL" id="JAGQDG010000011">
    <property type="protein sequence ID" value="MBQ0937863.1"/>
    <property type="molecule type" value="Genomic_DNA"/>
</dbReference>
<feature type="domain" description="HTH cro/C1-type" evidence="1">
    <location>
        <begin position="225"/>
        <end position="279"/>
    </location>
</feature>
<evidence type="ECO:0000313" key="2">
    <source>
        <dbReference type="EMBL" id="MBQ0937863.1"/>
    </source>
</evidence>
<accession>A0ABS5E365</accession>